<dbReference type="Pfam" id="PF00782">
    <property type="entry name" value="DSPc"/>
    <property type="match status" value="1"/>
</dbReference>
<keyword evidence="3" id="KW-1185">Reference proteome</keyword>
<evidence type="ECO:0000259" key="1">
    <source>
        <dbReference type="PROSITE" id="PS50056"/>
    </source>
</evidence>
<gene>
    <name evidence="2" type="ORF">GCM10011379_55320</name>
</gene>
<organism evidence="2 3">
    <name type="scientific">Filimonas zeae</name>
    <dbReference type="NCBI Taxonomy" id="1737353"/>
    <lineage>
        <taxon>Bacteria</taxon>
        <taxon>Pseudomonadati</taxon>
        <taxon>Bacteroidota</taxon>
        <taxon>Chitinophagia</taxon>
        <taxon>Chitinophagales</taxon>
        <taxon>Chitinophagaceae</taxon>
        <taxon>Filimonas</taxon>
    </lineage>
</organism>
<protein>
    <recommendedName>
        <fullName evidence="1">Tyrosine specific protein phosphatases domain-containing protein</fullName>
    </recommendedName>
</protein>
<evidence type="ECO:0000313" key="2">
    <source>
        <dbReference type="EMBL" id="GGH82032.1"/>
    </source>
</evidence>
<dbReference type="PROSITE" id="PS00383">
    <property type="entry name" value="TYR_PHOSPHATASE_1"/>
    <property type="match status" value="1"/>
</dbReference>
<dbReference type="RefSeq" id="WP_188958766.1">
    <property type="nucleotide sequence ID" value="NZ_BMIB01000006.1"/>
</dbReference>
<comment type="caution">
    <text evidence="2">The sequence shown here is derived from an EMBL/GenBank/DDBJ whole genome shotgun (WGS) entry which is preliminary data.</text>
</comment>
<dbReference type="Gene3D" id="3.90.190.10">
    <property type="entry name" value="Protein tyrosine phosphatase superfamily"/>
    <property type="match status" value="1"/>
</dbReference>
<dbReference type="SUPFAM" id="SSF52799">
    <property type="entry name" value="(Phosphotyrosine protein) phosphatases II"/>
    <property type="match status" value="1"/>
</dbReference>
<sequence length="161" mass="18187">MFTKVYWLHTYEKGNRLGIMARPRGNEWLEQEIKQFKISGVDAIVSLLEKEEVYELGLKEEGQCCIHHELDFIHYPIKDRSVPTSVADTNRVVLSIHNALIQGKDVVIHCRMGIGRSSILAGAVLLKTGRKASDILKHISQVRGLVVPDTEEQATWLKNIG</sequence>
<reference evidence="2" key="1">
    <citation type="journal article" date="2014" name="Int. J. Syst. Evol. Microbiol.">
        <title>Complete genome sequence of Corynebacterium casei LMG S-19264T (=DSM 44701T), isolated from a smear-ripened cheese.</title>
        <authorList>
            <consortium name="US DOE Joint Genome Institute (JGI-PGF)"/>
            <person name="Walter F."/>
            <person name="Albersmeier A."/>
            <person name="Kalinowski J."/>
            <person name="Ruckert C."/>
        </authorList>
    </citation>
    <scope>NUCLEOTIDE SEQUENCE</scope>
    <source>
        <strain evidence="2">CGMCC 1.15290</strain>
    </source>
</reference>
<feature type="domain" description="Tyrosine specific protein phosphatases" evidence="1">
    <location>
        <begin position="87"/>
        <end position="154"/>
    </location>
</feature>
<dbReference type="InterPro" id="IPR000387">
    <property type="entry name" value="Tyr_Pase_dom"/>
</dbReference>
<dbReference type="PROSITE" id="PS50056">
    <property type="entry name" value="TYR_PHOSPHATASE_2"/>
    <property type="match status" value="1"/>
</dbReference>
<dbReference type="EMBL" id="BMIB01000006">
    <property type="protein sequence ID" value="GGH82032.1"/>
    <property type="molecule type" value="Genomic_DNA"/>
</dbReference>
<dbReference type="AlphaFoldDB" id="A0A917J6M1"/>
<proteinExistence type="predicted"/>
<dbReference type="InterPro" id="IPR000340">
    <property type="entry name" value="Dual-sp_phosphatase_cat-dom"/>
</dbReference>
<dbReference type="PANTHER" id="PTHR23339">
    <property type="entry name" value="TYROSINE SPECIFIC PROTEIN PHOSPHATASE AND DUAL SPECIFICITY PROTEIN PHOSPHATASE"/>
    <property type="match status" value="1"/>
</dbReference>
<evidence type="ECO:0000313" key="3">
    <source>
        <dbReference type="Proteomes" id="UP000627292"/>
    </source>
</evidence>
<accession>A0A917J6M1</accession>
<name>A0A917J6M1_9BACT</name>
<dbReference type="InterPro" id="IPR029021">
    <property type="entry name" value="Prot-tyrosine_phosphatase-like"/>
</dbReference>
<reference evidence="2" key="2">
    <citation type="submission" date="2020-09" db="EMBL/GenBank/DDBJ databases">
        <authorList>
            <person name="Sun Q."/>
            <person name="Zhou Y."/>
        </authorList>
    </citation>
    <scope>NUCLEOTIDE SEQUENCE</scope>
    <source>
        <strain evidence="2">CGMCC 1.15290</strain>
    </source>
</reference>
<dbReference type="InterPro" id="IPR050561">
    <property type="entry name" value="PTP"/>
</dbReference>
<dbReference type="Proteomes" id="UP000627292">
    <property type="component" value="Unassembled WGS sequence"/>
</dbReference>
<dbReference type="InterPro" id="IPR016130">
    <property type="entry name" value="Tyr_Pase_AS"/>
</dbReference>